<dbReference type="PANTHER" id="PTHR23331:SF1">
    <property type="entry name" value="WASH COMPLEX SUBUNIT 1"/>
    <property type="match status" value="1"/>
</dbReference>
<dbReference type="GO" id="GO:0034314">
    <property type="term" value="P:Arp2/3 complex-mediated actin nucleation"/>
    <property type="evidence" value="ECO:0007669"/>
    <property type="project" value="InterPro"/>
</dbReference>
<dbReference type="GO" id="GO:0003779">
    <property type="term" value="F:actin binding"/>
    <property type="evidence" value="ECO:0007669"/>
    <property type="project" value="UniProtKB-KW"/>
</dbReference>
<keyword evidence="2" id="KW-0009">Actin-binding</keyword>
<dbReference type="GO" id="GO:0006887">
    <property type="term" value="P:exocytosis"/>
    <property type="evidence" value="ECO:0007669"/>
    <property type="project" value="TreeGrafter"/>
</dbReference>
<dbReference type="GO" id="GO:0071203">
    <property type="term" value="C:WASH complex"/>
    <property type="evidence" value="ECO:0007669"/>
    <property type="project" value="InterPro"/>
</dbReference>
<proteinExistence type="inferred from homology"/>
<dbReference type="GO" id="GO:0042147">
    <property type="term" value="P:retrograde transport, endosome to Golgi"/>
    <property type="evidence" value="ECO:0007669"/>
    <property type="project" value="TreeGrafter"/>
</dbReference>
<evidence type="ECO:0000313" key="5">
    <source>
        <dbReference type="Proteomes" id="UP000267606"/>
    </source>
</evidence>
<comment type="similarity">
    <text evidence="1">Belongs to the WASH1 family.</text>
</comment>
<evidence type="ECO:0000256" key="2">
    <source>
        <dbReference type="ARBA" id="ARBA00023203"/>
    </source>
</evidence>
<dbReference type="GO" id="GO:0005769">
    <property type="term" value="C:early endosome"/>
    <property type="evidence" value="ECO:0007669"/>
    <property type="project" value="InterPro"/>
</dbReference>
<feature type="domain" description="WASH1 WAHD" evidence="3">
    <location>
        <begin position="2"/>
        <end position="134"/>
    </location>
</feature>
<gene>
    <name evidence="4" type="ORF">OFLC_LOCUS12206</name>
</gene>
<reference evidence="4 5" key="2">
    <citation type="submission" date="2018-11" db="EMBL/GenBank/DDBJ databases">
        <authorList>
            <consortium name="Pathogen Informatics"/>
        </authorList>
    </citation>
    <scope>NUCLEOTIDE SEQUENCE [LARGE SCALE GENOMIC DNA]</scope>
</reference>
<evidence type="ECO:0000313" key="6">
    <source>
        <dbReference type="WBParaSite" id="OFLC_0001220401-mRNA-1"/>
    </source>
</evidence>
<dbReference type="Pfam" id="PF11945">
    <property type="entry name" value="WASH_WAHD"/>
    <property type="match status" value="1"/>
</dbReference>
<accession>A0A183HXJ1</accession>
<dbReference type="WBParaSite" id="OFLC_0001220401-mRNA-1">
    <property type="protein sequence ID" value="OFLC_0001220401-mRNA-1"/>
    <property type="gene ID" value="OFLC_0001220401"/>
</dbReference>
<sequence length="163" mass="18922">MSVCMIPNDASHDEAVEWIVLSLEQLVNLSNEIFQRLSNRIKNFSEHADRVQVDLNRVAKKIDQIREMNTAIVISAPSKFVKTENECQQSVLGRRLRTNVNALKKISVKHKYDLNDPKDFATILDEKRKFYRFTEKGIKPKKLSELSLCVSEKIYIFSSFCKK</sequence>
<dbReference type="GO" id="GO:0005829">
    <property type="term" value="C:cytosol"/>
    <property type="evidence" value="ECO:0007669"/>
    <property type="project" value="GOC"/>
</dbReference>
<dbReference type="GO" id="GO:0043015">
    <property type="term" value="F:gamma-tubulin binding"/>
    <property type="evidence" value="ECO:0007669"/>
    <property type="project" value="TreeGrafter"/>
</dbReference>
<protein>
    <submittedName>
        <fullName evidence="6">WASH_WAHD domain-containing protein</fullName>
    </submittedName>
</protein>
<organism evidence="6">
    <name type="scientific">Onchocerca flexuosa</name>
    <dbReference type="NCBI Taxonomy" id="387005"/>
    <lineage>
        <taxon>Eukaryota</taxon>
        <taxon>Metazoa</taxon>
        <taxon>Ecdysozoa</taxon>
        <taxon>Nematoda</taxon>
        <taxon>Chromadorea</taxon>
        <taxon>Rhabditida</taxon>
        <taxon>Spirurina</taxon>
        <taxon>Spiruromorpha</taxon>
        <taxon>Filarioidea</taxon>
        <taxon>Onchocercidae</taxon>
        <taxon>Onchocerca</taxon>
    </lineage>
</organism>
<dbReference type="STRING" id="387005.A0A183HXJ1"/>
<evidence type="ECO:0000313" key="4">
    <source>
        <dbReference type="EMBL" id="VDO82803.1"/>
    </source>
</evidence>
<dbReference type="GO" id="GO:0055037">
    <property type="term" value="C:recycling endosome"/>
    <property type="evidence" value="ECO:0007669"/>
    <property type="project" value="TreeGrafter"/>
</dbReference>
<dbReference type="GO" id="GO:0032456">
    <property type="term" value="P:endocytic recycling"/>
    <property type="evidence" value="ECO:0007669"/>
    <property type="project" value="TreeGrafter"/>
</dbReference>
<dbReference type="GO" id="GO:0043014">
    <property type="term" value="F:alpha-tubulin binding"/>
    <property type="evidence" value="ECO:0007669"/>
    <property type="project" value="InterPro"/>
</dbReference>
<reference evidence="6" key="1">
    <citation type="submission" date="2016-06" db="UniProtKB">
        <authorList>
            <consortium name="WormBaseParasite"/>
        </authorList>
    </citation>
    <scope>IDENTIFICATION</scope>
</reference>
<keyword evidence="5" id="KW-1185">Reference proteome</keyword>
<dbReference type="AlphaFoldDB" id="A0A183HXJ1"/>
<evidence type="ECO:0000259" key="3">
    <source>
        <dbReference type="Pfam" id="PF11945"/>
    </source>
</evidence>
<dbReference type="Proteomes" id="UP000267606">
    <property type="component" value="Unassembled WGS sequence"/>
</dbReference>
<dbReference type="InterPro" id="IPR028290">
    <property type="entry name" value="WASH1"/>
</dbReference>
<name>A0A183HXJ1_9BILA</name>
<dbReference type="PANTHER" id="PTHR23331">
    <property type="entry name" value="CXYORF1"/>
    <property type="match status" value="1"/>
</dbReference>
<dbReference type="InterPro" id="IPR021854">
    <property type="entry name" value="WASH1_WAHD"/>
</dbReference>
<dbReference type="EMBL" id="UZAJ01018642">
    <property type="protein sequence ID" value="VDO82803.1"/>
    <property type="molecule type" value="Genomic_DNA"/>
</dbReference>
<evidence type="ECO:0000256" key="1">
    <source>
        <dbReference type="ARBA" id="ARBA00005602"/>
    </source>
</evidence>